<feature type="region of interest" description="Disordered" evidence="4">
    <location>
        <begin position="273"/>
        <end position="292"/>
    </location>
</feature>
<evidence type="ECO:0000259" key="5">
    <source>
        <dbReference type="PROSITE" id="PS01124"/>
    </source>
</evidence>
<proteinExistence type="predicted"/>
<evidence type="ECO:0000256" key="3">
    <source>
        <dbReference type="ARBA" id="ARBA00023163"/>
    </source>
</evidence>
<dbReference type="Pfam" id="PF02311">
    <property type="entry name" value="AraC_binding"/>
    <property type="match status" value="1"/>
</dbReference>
<dbReference type="PANTHER" id="PTHR46796">
    <property type="entry name" value="HTH-TYPE TRANSCRIPTIONAL ACTIVATOR RHAS-RELATED"/>
    <property type="match status" value="1"/>
</dbReference>
<gene>
    <name evidence="6" type="ORF">GCM10011575_06400</name>
</gene>
<dbReference type="PROSITE" id="PS01124">
    <property type="entry name" value="HTH_ARAC_FAMILY_2"/>
    <property type="match status" value="1"/>
</dbReference>
<protein>
    <recommendedName>
        <fullName evidence="5">HTH araC/xylS-type domain-containing protein</fullName>
    </recommendedName>
</protein>
<evidence type="ECO:0000313" key="6">
    <source>
        <dbReference type="EMBL" id="GGL50823.1"/>
    </source>
</evidence>
<evidence type="ECO:0000256" key="4">
    <source>
        <dbReference type="SAM" id="MobiDB-lite"/>
    </source>
</evidence>
<dbReference type="InterPro" id="IPR050204">
    <property type="entry name" value="AraC_XylS_family_regulators"/>
</dbReference>
<dbReference type="SUPFAM" id="SSF46689">
    <property type="entry name" value="Homeodomain-like"/>
    <property type="match status" value="2"/>
</dbReference>
<dbReference type="Proteomes" id="UP000613840">
    <property type="component" value="Unassembled WGS sequence"/>
</dbReference>
<keyword evidence="3" id="KW-0804">Transcription</keyword>
<dbReference type="InterPro" id="IPR009057">
    <property type="entry name" value="Homeodomain-like_sf"/>
</dbReference>
<dbReference type="PANTHER" id="PTHR46796:SF15">
    <property type="entry name" value="BLL1074 PROTEIN"/>
    <property type="match status" value="1"/>
</dbReference>
<keyword evidence="2" id="KW-0238">DNA-binding</keyword>
<dbReference type="GO" id="GO:0003700">
    <property type="term" value="F:DNA-binding transcription factor activity"/>
    <property type="evidence" value="ECO:0007669"/>
    <property type="project" value="InterPro"/>
</dbReference>
<evidence type="ECO:0000313" key="7">
    <source>
        <dbReference type="Proteomes" id="UP000613840"/>
    </source>
</evidence>
<dbReference type="SMART" id="SM00342">
    <property type="entry name" value="HTH_ARAC"/>
    <property type="match status" value="1"/>
</dbReference>
<keyword evidence="1" id="KW-0805">Transcription regulation</keyword>
<reference evidence="6" key="1">
    <citation type="journal article" date="2014" name="Int. J. Syst. Evol. Microbiol.">
        <title>Complete genome sequence of Corynebacterium casei LMG S-19264T (=DSM 44701T), isolated from a smear-ripened cheese.</title>
        <authorList>
            <consortium name="US DOE Joint Genome Institute (JGI-PGF)"/>
            <person name="Walter F."/>
            <person name="Albersmeier A."/>
            <person name="Kalinowski J."/>
            <person name="Ruckert C."/>
        </authorList>
    </citation>
    <scope>NUCLEOTIDE SEQUENCE</scope>
    <source>
        <strain evidence="6">CGMCC 4.7306</strain>
    </source>
</reference>
<dbReference type="GO" id="GO:0043565">
    <property type="term" value="F:sequence-specific DNA binding"/>
    <property type="evidence" value="ECO:0007669"/>
    <property type="project" value="InterPro"/>
</dbReference>
<dbReference type="Gene3D" id="1.10.10.60">
    <property type="entry name" value="Homeodomain-like"/>
    <property type="match status" value="2"/>
</dbReference>
<name>A0A917W1E7_9ACTN</name>
<evidence type="ECO:0000256" key="2">
    <source>
        <dbReference type="ARBA" id="ARBA00023125"/>
    </source>
</evidence>
<accession>A0A917W1E7</accession>
<evidence type="ECO:0000256" key="1">
    <source>
        <dbReference type="ARBA" id="ARBA00023015"/>
    </source>
</evidence>
<dbReference type="InterPro" id="IPR018060">
    <property type="entry name" value="HTH_AraC"/>
</dbReference>
<keyword evidence="7" id="KW-1185">Reference proteome</keyword>
<dbReference type="AlphaFoldDB" id="A0A917W1E7"/>
<dbReference type="InterPro" id="IPR003313">
    <property type="entry name" value="AraC-bd"/>
</dbReference>
<dbReference type="EMBL" id="BMMZ01000001">
    <property type="protein sequence ID" value="GGL50823.1"/>
    <property type="molecule type" value="Genomic_DNA"/>
</dbReference>
<dbReference type="Pfam" id="PF12833">
    <property type="entry name" value="HTH_18"/>
    <property type="match status" value="1"/>
</dbReference>
<reference evidence="6" key="2">
    <citation type="submission" date="2020-09" db="EMBL/GenBank/DDBJ databases">
        <authorList>
            <person name="Sun Q."/>
            <person name="Zhou Y."/>
        </authorList>
    </citation>
    <scope>NUCLEOTIDE SEQUENCE</scope>
    <source>
        <strain evidence="6">CGMCC 4.7306</strain>
    </source>
</reference>
<comment type="caution">
    <text evidence="6">The sequence shown here is derived from an EMBL/GenBank/DDBJ whole genome shotgun (WGS) entry which is preliminary data.</text>
</comment>
<organism evidence="6 7">
    <name type="scientific">Microlunatus endophyticus</name>
    <dbReference type="NCBI Taxonomy" id="1716077"/>
    <lineage>
        <taxon>Bacteria</taxon>
        <taxon>Bacillati</taxon>
        <taxon>Actinomycetota</taxon>
        <taxon>Actinomycetes</taxon>
        <taxon>Propionibacteriales</taxon>
        <taxon>Propionibacteriaceae</taxon>
        <taxon>Microlunatus</taxon>
    </lineage>
</organism>
<feature type="domain" description="HTH araC/xylS-type" evidence="5">
    <location>
        <begin position="175"/>
        <end position="273"/>
    </location>
</feature>
<sequence length="292" mass="31147">MFADRPVLAGVWNLDGDAEVHGHDFVEIALIGHGSGKHLNVRGEQPLSRGDLLVLRPGAWHGFADCRDLEVANCCLSAQALDGQLSLLYADPVLRRLLWSGPVLGGHQGSYAVRLPADAATAGVAAIRRLGAVRGAGLTLLGHLLATLGLLVDALDDQAPAESQSGDTTIPDAVREAAGLLAAAPERHWRIDEVAAVAAIDPDYLGRLFRRHYGVSPMAYLARLRVERAAGLLTNTDEPVARIGALVGWADPTYFARRFRHLTGVTPTIYRQQSKTPGIGTDLTQLGSSRPT</sequence>